<evidence type="ECO:0000256" key="7">
    <source>
        <dbReference type="ARBA" id="ARBA00038093"/>
    </source>
</evidence>
<reference evidence="9" key="1">
    <citation type="journal article" date="2005" name="Environ. Microbiol.">
        <title>Genetic and functional properties of uncultivated thermophilic crenarchaeotes from a subsurface gold mine as revealed by analysis of genome fragments.</title>
        <authorList>
            <person name="Nunoura T."/>
            <person name="Hirayama H."/>
            <person name="Takami H."/>
            <person name="Oida H."/>
            <person name="Nishi S."/>
            <person name="Shimamura S."/>
            <person name="Suzuki Y."/>
            <person name="Inagaki F."/>
            <person name="Takai K."/>
            <person name="Nealson K.H."/>
            <person name="Horikoshi K."/>
        </authorList>
    </citation>
    <scope>NUCLEOTIDE SEQUENCE</scope>
</reference>
<name>H5SLD6_9ZZZZ</name>
<evidence type="ECO:0000256" key="5">
    <source>
        <dbReference type="ARBA" id="ARBA00022801"/>
    </source>
</evidence>
<dbReference type="InterPro" id="IPR050556">
    <property type="entry name" value="Type_II_TA_system_RNase"/>
</dbReference>
<comment type="cofactor">
    <cofactor evidence="1">
        <name>Mg(2+)</name>
        <dbReference type="ChEBI" id="CHEBI:18420"/>
    </cofactor>
</comment>
<keyword evidence="2" id="KW-1277">Toxin-antitoxin system</keyword>
<dbReference type="AlphaFoldDB" id="H5SLD6"/>
<comment type="similarity">
    <text evidence="7">Belongs to the PINc/VapC protein family.</text>
</comment>
<dbReference type="CDD" id="cd18758">
    <property type="entry name" value="PIN_MtVapC3-like"/>
    <property type="match status" value="1"/>
</dbReference>
<gene>
    <name evidence="9" type="ORF">HGMM_F46A05C11</name>
</gene>
<dbReference type="InterPro" id="IPR002716">
    <property type="entry name" value="PIN_dom"/>
</dbReference>
<evidence type="ECO:0000256" key="4">
    <source>
        <dbReference type="ARBA" id="ARBA00022723"/>
    </source>
</evidence>
<sequence>MRDEGLYLVDTSAWLFVLRRPPVTALRDRVGELLSADRVAVVGMVVLELLGGARTEQERIRLGERLGGLHRLPTPEGLWEEAAGLAWRLRRRGVTAPFTDVLIAASAMAYGAILLHADRDFDLIARHEPLRVESHVETVRAFRSGGP</sequence>
<feature type="domain" description="PIN" evidence="8">
    <location>
        <begin position="7"/>
        <end position="125"/>
    </location>
</feature>
<reference evidence="9" key="2">
    <citation type="journal article" date="2012" name="PLoS ONE">
        <title>A Deeply Branching Thermophilic Bacterium with an Ancient Acetyl-CoA Pathway Dominates a Subsurface Ecosystem.</title>
        <authorList>
            <person name="Takami H."/>
            <person name="Noguchi H."/>
            <person name="Takaki Y."/>
            <person name="Uchiyama I."/>
            <person name="Toyoda A."/>
            <person name="Nishi S."/>
            <person name="Chee G.-J."/>
            <person name="Arai W."/>
            <person name="Nunoura T."/>
            <person name="Itoh T."/>
            <person name="Hattori M."/>
            <person name="Takai K."/>
        </authorList>
    </citation>
    <scope>NUCLEOTIDE SEQUENCE</scope>
</reference>
<dbReference type="SUPFAM" id="SSF88723">
    <property type="entry name" value="PIN domain-like"/>
    <property type="match status" value="1"/>
</dbReference>
<keyword evidence="6" id="KW-0460">Magnesium</keyword>
<keyword evidence="3" id="KW-0540">Nuclease</keyword>
<dbReference type="Pfam" id="PF01850">
    <property type="entry name" value="PIN"/>
    <property type="match status" value="1"/>
</dbReference>
<accession>H5SLD6</accession>
<proteinExistence type="inferred from homology"/>
<dbReference type="PANTHER" id="PTHR33653:SF1">
    <property type="entry name" value="RIBONUCLEASE VAPC2"/>
    <property type="match status" value="1"/>
</dbReference>
<dbReference type="GO" id="GO:0016787">
    <property type="term" value="F:hydrolase activity"/>
    <property type="evidence" value="ECO:0007669"/>
    <property type="project" value="UniProtKB-KW"/>
</dbReference>
<evidence type="ECO:0000256" key="2">
    <source>
        <dbReference type="ARBA" id="ARBA00022649"/>
    </source>
</evidence>
<keyword evidence="5" id="KW-0378">Hydrolase</keyword>
<organism evidence="9">
    <name type="scientific">uncultured prokaryote</name>
    <dbReference type="NCBI Taxonomy" id="198431"/>
    <lineage>
        <taxon>unclassified sequences</taxon>
        <taxon>environmental samples</taxon>
    </lineage>
</organism>
<dbReference type="PANTHER" id="PTHR33653">
    <property type="entry name" value="RIBONUCLEASE VAPC2"/>
    <property type="match status" value="1"/>
</dbReference>
<dbReference type="InterPro" id="IPR029060">
    <property type="entry name" value="PIN-like_dom_sf"/>
</dbReference>
<evidence type="ECO:0000259" key="8">
    <source>
        <dbReference type="Pfam" id="PF01850"/>
    </source>
</evidence>
<evidence type="ECO:0000256" key="3">
    <source>
        <dbReference type="ARBA" id="ARBA00022722"/>
    </source>
</evidence>
<keyword evidence="4" id="KW-0479">Metal-binding</keyword>
<dbReference type="EMBL" id="AP011763">
    <property type="protein sequence ID" value="BAL56972.1"/>
    <property type="molecule type" value="Genomic_DNA"/>
</dbReference>
<dbReference type="InterPro" id="IPR022907">
    <property type="entry name" value="VapC_family"/>
</dbReference>
<evidence type="ECO:0000313" key="9">
    <source>
        <dbReference type="EMBL" id="BAL56972.1"/>
    </source>
</evidence>
<dbReference type="HAMAP" id="MF_00265">
    <property type="entry name" value="VapC_Nob1"/>
    <property type="match status" value="1"/>
</dbReference>
<evidence type="ECO:0000256" key="1">
    <source>
        <dbReference type="ARBA" id="ARBA00001946"/>
    </source>
</evidence>
<dbReference type="GO" id="GO:0004540">
    <property type="term" value="F:RNA nuclease activity"/>
    <property type="evidence" value="ECO:0007669"/>
    <property type="project" value="InterPro"/>
</dbReference>
<dbReference type="Gene3D" id="3.40.50.1010">
    <property type="entry name" value="5'-nuclease"/>
    <property type="match status" value="1"/>
</dbReference>
<evidence type="ECO:0000256" key="6">
    <source>
        <dbReference type="ARBA" id="ARBA00022842"/>
    </source>
</evidence>
<protein>
    <submittedName>
        <fullName evidence="9">PilT domain-containing protein</fullName>
    </submittedName>
</protein>
<dbReference type="GO" id="GO:0046872">
    <property type="term" value="F:metal ion binding"/>
    <property type="evidence" value="ECO:0007669"/>
    <property type="project" value="UniProtKB-KW"/>
</dbReference>